<keyword evidence="2" id="KW-0238">DNA-binding</keyword>
<evidence type="ECO:0000259" key="4">
    <source>
        <dbReference type="PROSITE" id="PS01124"/>
    </source>
</evidence>
<dbReference type="PANTHER" id="PTHR46796">
    <property type="entry name" value="HTH-TYPE TRANSCRIPTIONAL ACTIVATOR RHAS-RELATED"/>
    <property type="match status" value="1"/>
</dbReference>
<dbReference type="SUPFAM" id="SSF46689">
    <property type="entry name" value="Homeodomain-like"/>
    <property type="match status" value="2"/>
</dbReference>
<name>A0A5S4GSV6_9ACTN</name>
<keyword evidence="1" id="KW-0805">Transcription regulation</keyword>
<dbReference type="InterPro" id="IPR050204">
    <property type="entry name" value="AraC_XylS_family_regulators"/>
</dbReference>
<dbReference type="Pfam" id="PF12833">
    <property type="entry name" value="HTH_18"/>
    <property type="match status" value="1"/>
</dbReference>
<keyword evidence="6" id="KW-1185">Reference proteome</keyword>
<dbReference type="EMBL" id="VCKZ01000161">
    <property type="protein sequence ID" value="TMR36028.1"/>
    <property type="molecule type" value="Genomic_DNA"/>
</dbReference>
<dbReference type="GO" id="GO:0003700">
    <property type="term" value="F:DNA-binding transcription factor activity"/>
    <property type="evidence" value="ECO:0007669"/>
    <property type="project" value="InterPro"/>
</dbReference>
<protein>
    <submittedName>
        <fullName evidence="5">AraC family transcriptional regulator</fullName>
    </submittedName>
</protein>
<evidence type="ECO:0000313" key="6">
    <source>
        <dbReference type="Proteomes" id="UP000305238"/>
    </source>
</evidence>
<dbReference type="Pfam" id="PF12852">
    <property type="entry name" value="Cupin_6"/>
    <property type="match status" value="1"/>
</dbReference>
<dbReference type="InterPro" id="IPR032783">
    <property type="entry name" value="AraC_lig"/>
</dbReference>
<dbReference type="Proteomes" id="UP000305238">
    <property type="component" value="Unassembled WGS sequence"/>
</dbReference>
<dbReference type="PROSITE" id="PS00041">
    <property type="entry name" value="HTH_ARAC_FAMILY_1"/>
    <property type="match status" value="1"/>
</dbReference>
<dbReference type="PANTHER" id="PTHR46796:SF13">
    <property type="entry name" value="HTH-TYPE TRANSCRIPTIONAL ACTIVATOR RHAS"/>
    <property type="match status" value="1"/>
</dbReference>
<dbReference type="SMART" id="SM00342">
    <property type="entry name" value="HTH_ARAC"/>
    <property type="match status" value="1"/>
</dbReference>
<proteinExistence type="predicted"/>
<evidence type="ECO:0000256" key="3">
    <source>
        <dbReference type="ARBA" id="ARBA00023163"/>
    </source>
</evidence>
<organism evidence="5 6">
    <name type="scientific">Actinomadura geliboluensis</name>
    <dbReference type="NCBI Taxonomy" id="882440"/>
    <lineage>
        <taxon>Bacteria</taxon>
        <taxon>Bacillati</taxon>
        <taxon>Actinomycetota</taxon>
        <taxon>Actinomycetes</taxon>
        <taxon>Streptosporangiales</taxon>
        <taxon>Thermomonosporaceae</taxon>
        <taxon>Actinomadura</taxon>
    </lineage>
</organism>
<dbReference type="PRINTS" id="PR00032">
    <property type="entry name" value="HTHARAC"/>
</dbReference>
<dbReference type="AlphaFoldDB" id="A0A5S4GSV6"/>
<dbReference type="GO" id="GO:0043565">
    <property type="term" value="F:sequence-specific DNA binding"/>
    <property type="evidence" value="ECO:0007669"/>
    <property type="project" value="InterPro"/>
</dbReference>
<dbReference type="InterPro" id="IPR018062">
    <property type="entry name" value="HTH_AraC-typ_CS"/>
</dbReference>
<evidence type="ECO:0000313" key="5">
    <source>
        <dbReference type="EMBL" id="TMR36028.1"/>
    </source>
</evidence>
<evidence type="ECO:0000256" key="1">
    <source>
        <dbReference type="ARBA" id="ARBA00023015"/>
    </source>
</evidence>
<reference evidence="5 6" key="1">
    <citation type="submission" date="2019-05" db="EMBL/GenBank/DDBJ databases">
        <title>Draft genome sequence of Actinomadura geliboluensis A8036.</title>
        <authorList>
            <person name="Saricaoglu S."/>
            <person name="Isik K."/>
        </authorList>
    </citation>
    <scope>NUCLEOTIDE SEQUENCE [LARGE SCALE GENOMIC DNA]</scope>
    <source>
        <strain evidence="5 6">A8036</strain>
    </source>
</reference>
<dbReference type="InterPro" id="IPR020449">
    <property type="entry name" value="Tscrpt_reg_AraC-type_HTH"/>
</dbReference>
<sequence length="310" mass="33298">MDPLEDVLALLGATSRISTSLAAGGSWAIQFAPQTGVKFNAVRRGRCHLKVEGRADPYDLQTGDCFLLTQPRPFTLFSDPAAVPAPAEPIFLAAVDGVAHAGDGDDVFMIGGAFSFGDRARTLLLDDLPPVVHIPAAAEEASGVRWAIGRIDAELRHRRLGSTLVAEHLAHVMLIQALRVHLMRDAPHTSGWLAGTADPVVSVALRQFHLRPAHPWTVEELARSAGVSRSTMAARFKSTVGMGPLEYLTDWRIELAADRLRGGDDTVATVAREVGYGSESAFSVAFKRVIGISPGAYRRKQKPPPVSVSE</sequence>
<comment type="caution">
    <text evidence="5">The sequence shown here is derived from an EMBL/GenBank/DDBJ whole genome shotgun (WGS) entry which is preliminary data.</text>
</comment>
<evidence type="ECO:0000256" key="2">
    <source>
        <dbReference type="ARBA" id="ARBA00023125"/>
    </source>
</evidence>
<dbReference type="InterPro" id="IPR018060">
    <property type="entry name" value="HTH_AraC"/>
</dbReference>
<keyword evidence="3" id="KW-0804">Transcription</keyword>
<dbReference type="PROSITE" id="PS01124">
    <property type="entry name" value="HTH_ARAC_FAMILY_2"/>
    <property type="match status" value="1"/>
</dbReference>
<dbReference type="OrthoDB" id="241790at2"/>
<dbReference type="RefSeq" id="WP_138638329.1">
    <property type="nucleotide sequence ID" value="NZ_JASWDG010000064.1"/>
</dbReference>
<dbReference type="Gene3D" id="1.10.10.60">
    <property type="entry name" value="Homeodomain-like"/>
    <property type="match status" value="2"/>
</dbReference>
<feature type="domain" description="HTH araC/xylS-type" evidence="4">
    <location>
        <begin position="198"/>
        <end position="300"/>
    </location>
</feature>
<accession>A0A5S4GSV6</accession>
<gene>
    <name evidence="5" type="ORF">ETD96_21835</name>
</gene>
<dbReference type="InterPro" id="IPR009057">
    <property type="entry name" value="Homeodomain-like_sf"/>
</dbReference>